<dbReference type="SMART" id="SM00100">
    <property type="entry name" value="cNMP"/>
    <property type="match status" value="1"/>
</dbReference>
<feature type="compositionally biased region" description="Basic and acidic residues" evidence="7">
    <location>
        <begin position="1178"/>
        <end position="1193"/>
    </location>
</feature>
<feature type="region of interest" description="Disordered" evidence="7">
    <location>
        <begin position="778"/>
        <end position="810"/>
    </location>
</feature>
<evidence type="ECO:0000259" key="9">
    <source>
        <dbReference type="PROSITE" id="PS50003"/>
    </source>
</evidence>
<organism evidence="11 12">
    <name type="scientific">Phytophthora citrophthora</name>
    <dbReference type="NCBI Taxonomy" id="4793"/>
    <lineage>
        <taxon>Eukaryota</taxon>
        <taxon>Sar</taxon>
        <taxon>Stramenopiles</taxon>
        <taxon>Oomycota</taxon>
        <taxon>Peronosporomycetes</taxon>
        <taxon>Peronosporales</taxon>
        <taxon>Peronosporaceae</taxon>
        <taxon>Phytophthora</taxon>
    </lineage>
</organism>
<dbReference type="EMBL" id="JASMQC010000026">
    <property type="protein sequence ID" value="KAK1934217.1"/>
    <property type="molecule type" value="Genomic_DNA"/>
</dbReference>
<keyword evidence="2" id="KW-0813">Transport</keyword>
<comment type="subcellular location">
    <subcellularLocation>
        <location evidence="1">Membrane</location>
        <topology evidence="1">Multi-pass membrane protein</topology>
    </subcellularLocation>
</comment>
<dbReference type="InterPro" id="IPR005821">
    <property type="entry name" value="Ion_trans_dom"/>
</dbReference>
<dbReference type="InterPro" id="IPR011993">
    <property type="entry name" value="PH-like_dom_sf"/>
</dbReference>
<dbReference type="PROSITE" id="PS50003">
    <property type="entry name" value="PH_DOMAIN"/>
    <property type="match status" value="1"/>
</dbReference>
<feature type="region of interest" description="Disordered" evidence="7">
    <location>
        <begin position="1127"/>
        <end position="1292"/>
    </location>
</feature>
<dbReference type="PROSITE" id="PS50042">
    <property type="entry name" value="CNMP_BINDING_3"/>
    <property type="match status" value="1"/>
</dbReference>
<keyword evidence="12" id="KW-1185">Reference proteome</keyword>
<dbReference type="InterPro" id="IPR018490">
    <property type="entry name" value="cNMP-bd_dom_sf"/>
</dbReference>
<evidence type="ECO:0000313" key="11">
    <source>
        <dbReference type="EMBL" id="KAK1934217.1"/>
    </source>
</evidence>
<comment type="caution">
    <text evidence="11">The sequence shown here is derived from an EMBL/GenBank/DDBJ whole genome shotgun (WGS) entry which is preliminary data.</text>
</comment>
<dbReference type="GO" id="GO:0098855">
    <property type="term" value="C:HCN channel complex"/>
    <property type="evidence" value="ECO:0007669"/>
    <property type="project" value="TreeGrafter"/>
</dbReference>
<feature type="region of interest" description="Disordered" evidence="7">
    <location>
        <begin position="648"/>
        <end position="670"/>
    </location>
</feature>
<keyword evidence="6 8" id="KW-0472">Membrane</keyword>
<keyword evidence="5" id="KW-0406">Ion transport</keyword>
<dbReference type="Pfam" id="PF00169">
    <property type="entry name" value="PH"/>
    <property type="match status" value="1"/>
</dbReference>
<feature type="compositionally biased region" description="Basic and acidic residues" evidence="7">
    <location>
        <begin position="887"/>
        <end position="899"/>
    </location>
</feature>
<feature type="compositionally biased region" description="Low complexity" evidence="7">
    <location>
        <begin position="861"/>
        <end position="879"/>
    </location>
</feature>
<feature type="transmembrane region" description="Helical" evidence="8">
    <location>
        <begin position="314"/>
        <end position="333"/>
    </location>
</feature>
<dbReference type="InterPro" id="IPR051413">
    <property type="entry name" value="K/Na_HCN_channel"/>
</dbReference>
<evidence type="ECO:0000313" key="12">
    <source>
        <dbReference type="Proteomes" id="UP001259832"/>
    </source>
</evidence>
<dbReference type="PROSITE" id="PS00888">
    <property type="entry name" value="CNMP_BINDING_1"/>
    <property type="match status" value="1"/>
</dbReference>
<keyword evidence="3 8" id="KW-0812">Transmembrane</keyword>
<dbReference type="PANTHER" id="PTHR45689:SF5">
    <property type="entry name" value="I[[H]] CHANNEL, ISOFORM E"/>
    <property type="match status" value="1"/>
</dbReference>
<dbReference type="GO" id="GO:0035725">
    <property type="term" value="P:sodium ion transmembrane transport"/>
    <property type="evidence" value="ECO:0007669"/>
    <property type="project" value="TreeGrafter"/>
</dbReference>
<evidence type="ECO:0000259" key="10">
    <source>
        <dbReference type="PROSITE" id="PS50042"/>
    </source>
</evidence>
<feature type="compositionally biased region" description="Basic and acidic residues" evidence="7">
    <location>
        <begin position="1210"/>
        <end position="1274"/>
    </location>
</feature>
<dbReference type="SUPFAM" id="SSF50729">
    <property type="entry name" value="PH domain-like"/>
    <property type="match status" value="1"/>
</dbReference>
<dbReference type="SMART" id="SM00233">
    <property type="entry name" value="PH"/>
    <property type="match status" value="1"/>
</dbReference>
<dbReference type="InterPro" id="IPR000595">
    <property type="entry name" value="cNMP-bd_dom"/>
</dbReference>
<dbReference type="InterPro" id="IPR001849">
    <property type="entry name" value="PH_domain"/>
</dbReference>
<feature type="transmembrane region" description="Helical" evidence="8">
    <location>
        <begin position="127"/>
        <end position="147"/>
    </location>
</feature>
<dbReference type="PROSITE" id="PS00889">
    <property type="entry name" value="CNMP_BINDING_2"/>
    <property type="match status" value="1"/>
</dbReference>
<dbReference type="CDD" id="cd00038">
    <property type="entry name" value="CAP_ED"/>
    <property type="match status" value="1"/>
</dbReference>
<dbReference type="PANTHER" id="PTHR45689">
    <property type="entry name" value="I[[H]] CHANNEL, ISOFORM E"/>
    <property type="match status" value="1"/>
</dbReference>
<dbReference type="Gene3D" id="1.10.287.70">
    <property type="match status" value="1"/>
</dbReference>
<dbReference type="InterPro" id="IPR018488">
    <property type="entry name" value="cNMP-bd_CS"/>
</dbReference>
<dbReference type="SUPFAM" id="SSF51206">
    <property type="entry name" value="cAMP-binding domain-like"/>
    <property type="match status" value="1"/>
</dbReference>
<dbReference type="GO" id="GO:0005249">
    <property type="term" value="F:voltage-gated potassium channel activity"/>
    <property type="evidence" value="ECO:0007669"/>
    <property type="project" value="TreeGrafter"/>
</dbReference>
<feature type="domain" description="Cyclic nucleotide-binding" evidence="10">
    <location>
        <begin position="444"/>
        <end position="593"/>
    </location>
</feature>
<feature type="transmembrane region" description="Helical" evidence="8">
    <location>
        <begin position="159"/>
        <end position="177"/>
    </location>
</feature>
<evidence type="ECO:0000256" key="2">
    <source>
        <dbReference type="ARBA" id="ARBA00022448"/>
    </source>
</evidence>
<evidence type="ECO:0000256" key="3">
    <source>
        <dbReference type="ARBA" id="ARBA00022692"/>
    </source>
</evidence>
<dbReference type="Gene3D" id="2.30.29.30">
    <property type="entry name" value="Pleckstrin-homology domain (PH domain)/Phosphotyrosine-binding domain (PTB)"/>
    <property type="match status" value="1"/>
</dbReference>
<feature type="compositionally biased region" description="Low complexity" evidence="7">
    <location>
        <begin position="1163"/>
        <end position="1176"/>
    </location>
</feature>
<dbReference type="Gene3D" id="2.60.120.10">
    <property type="entry name" value="Jelly Rolls"/>
    <property type="match status" value="1"/>
</dbReference>
<dbReference type="Gene3D" id="1.10.287.630">
    <property type="entry name" value="Helix hairpin bin"/>
    <property type="match status" value="1"/>
</dbReference>
<evidence type="ECO:0000256" key="8">
    <source>
        <dbReference type="SAM" id="Phobius"/>
    </source>
</evidence>
<evidence type="ECO:0000256" key="7">
    <source>
        <dbReference type="SAM" id="MobiDB-lite"/>
    </source>
</evidence>
<feature type="domain" description="PH" evidence="9">
    <location>
        <begin position="1000"/>
        <end position="1096"/>
    </location>
</feature>
<dbReference type="InterPro" id="IPR014710">
    <property type="entry name" value="RmlC-like_jellyroll"/>
</dbReference>
<sequence>MAPPVSVVPYAPERLSITQTAMTPEMMKSIADKGAQRDQAIKSRKEDSVTTLFAALRMRRVLHRVQAEQEQSGPRIIVDETKANLERHLKVLSRYKIRQVDTDADERLQLRNLPPFMVNPHSTWYKVWQLVTLLIIIYQSIMLPFTLAFGSNDTTVVDILMSSIFAMDIVVAFNTPVAEDSDETAYILNRYHIASNYLRGWFFFDLLACMPFDYVLLLVNNSKGNLSVLGLLKALRVPRLLRLVRLLRVAKLFKMRPELRRWLQYSRHANLLRLVRLVVSFLVINHYVACFWFGVVMSEQTRALDPSTDSTHLYVVAFYQSLLVVMGQNITVYEDTEYIFCVLAMVVGAVLMAVVFGNVAILIANYYESQSSHQKKMEWLFASMNRMKLPYDLQNRINAYYQAMWERHGTLDGAVTAFIPELSRNLGYEVELFLRMDMINRAPIFQNCSAKVVQELVMELELQVFMPGDYVVVRGEVGNDMYFVQNGICEVTKEVDIPPVSVPRNPSRLSQASQAAQAALHRKGSSLNRESNSAQNPPPPSTMKSKEVVLKVLGQGDYFGEIALLMNCKRTANVRAQVFSELCTLTREVFESISQRYLEDRSIIEKFIMDKYDPSMLQAAMKQSQEVSMRSSGPAAAVAAAATRTGNGLFKSSQPGPSGSSHAMSFGEATSRAETATAKITGLLTKVLQRIDHLEEQLGKEAAARRESETRLRHTLTEATKRMSINSRSPTSSLVDQVPKHPGALKRYSVKAVADEPERVSQRNLLAEQLAELEAKEARTASIDEPTKLSAKVAPSDSPDDSKGIRRRPSLKALRSWRNLRNEGLLGMRLRTSGSRGPRLSQAGYTPGIGAGVGAVGAGGSFRRSSSRSNSRHSSAARANDSYIDPKLLKPEPDVRSDRESDDENADQFPSDLLDDLARSLDPQQPSVEFYGIPPSEQDLTRAGVFLQGADLDFIQLLQLDFSRTVDFDRVSLSIWAEQPLGTVMMRMGDPTVQPTPPAPPEIEGFLKKLKRKTRSLAGNWNKRWFFVDPRRREFGYSDNRTSAPRSSIYLDDITAVVQFDDTHFQVESRTRNFFLCGESKASTACWVTSLEGYRKKLIEYEKEKIAYAAYAASAAAKASAATAELGLENPQQSPPAAARQVANRKKKSRDCSDDDDRQPTHSSSSSSMGSTSSSSRPNRDKATDRLPPKSEQRSASPFSKDSRNSSQSKNDRHRERERGRDRDRKFEREHKREPSNDRDRTIEREKLGHSDRDRSSEREKSGQSDRDRSRDRNAPAPSGRGSVMQAWVDDF</sequence>
<evidence type="ECO:0000256" key="6">
    <source>
        <dbReference type="ARBA" id="ARBA00023136"/>
    </source>
</evidence>
<feature type="compositionally biased region" description="Gly residues" evidence="7">
    <location>
        <begin position="847"/>
        <end position="860"/>
    </location>
</feature>
<dbReference type="Proteomes" id="UP001259832">
    <property type="component" value="Unassembled WGS sequence"/>
</dbReference>
<keyword evidence="4 8" id="KW-1133">Transmembrane helix</keyword>
<reference evidence="11" key="1">
    <citation type="submission" date="2023-08" db="EMBL/GenBank/DDBJ databases">
        <title>Reference Genome Resource for the Citrus Pathogen Phytophthora citrophthora.</title>
        <authorList>
            <person name="Moller H."/>
            <person name="Coetzee B."/>
            <person name="Rose L.J."/>
            <person name="Van Niekerk J.M."/>
        </authorList>
    </citation>
    <scope>NUCLEOTIDE SEQUENCE</scope>
    <source>
        <strain evidence="11">STE-U-9442</strain>
    </source>
</reference>
<feature type="transmembrane region" description="Helical" evidence="8">
    <location>
        <begin position="198"/>
        <end position="217"/>
    </location>
</feature>
<protein>
    <submittedName>
        <fullName evidence="11">Potassium/sodium hyperpolarization-activated cyclic nucleotide-gated channel 2</fullName>
    </submittedName>
</protein>
<name>A0AAD9G9C9_9STRA</name>
<feature type="compositionally biased region" description="Polar residues" evidence="7">
    <location>
        <begin position="1194"/>
        <end position="1209"/>
    </location>
</feature>
<feature type="transmembrane region" description="Helical" evidence="8">
    <location>
        <begin position="274"/>
        <end position="294"/>
    </location>
</feature>
<dbReference type="Pfam" id="PF00027">
    <property type="entry name" value="cNMP_binding"/>
    <property type="match status" value="1"/>
</dbReference>
<evidence type="ECO:0000256" key="5">
    <source>
        <dbReference type="ARBA" id="ARBA00023065"/>
    </source>
</evidence>
<evidence type="ECO:0000256" key="4">
    <source>
        <dbReference type="ARBA" id="ARBA00022989"/>
    </source>
</evidence>
<gene>
    <name evidence="11" type="ORF">P3T76_011420</name>
</gene>
<dbReference type="SUPFAM" id="SSF81324">
    <property type="entry name" value="Voltage-gated potassium channels"/>
    <property type="match status" value="1"/>
</dbReference>
<accession>A0AAD9G9C9</accession>
<dbReference type="GO" id="GO:0003254">
    <property type="term" value="P:regulation of membrane depolarization"/>
    <property type="evidence" value="ECO:0007669"/>
    <property type="project" value="TreeGrafter"/>
</dbReference>
<evidence type="ECO:0000256" key="1">
    <source>
        <dbReference type="ARBA" id="ARBA00004141"/>
    </source>
</evidence>
<feature type="compositionally biased region" description="Polar residues" evidence="7">
    <location>
        <begin position="525"/>
        <end position="535"/>
    </location>
</feature>
<feature type="region of interest" description="Disordered" evidence="7">
    <location>
        <begin position="828"/>
        <end position="910"/>
    </location>
</feature>
<feature type="transmembrane region" description="Helical" evidence="8">
    <location>
        <begin position="340"/>
        <end position="367"/>
    </location>
</feature>
<proteinExistence type="predicted"/>
<feature type="region of interest" description="Disordered" evidence="7">
    <location>
        <begin position="520"/>
        <end position="544"/>
    </location>
</feature>
<dbReference type="Pfam" id="PF00520">
    <property type="entry name" value="Ion_trans"/>
    <property type="match status" value="1"/>
</dbReference>
<feature type="compositionally biased region" description="Polar residues" evidence="7">
    <location>
        <begin position="648"/>
        <end position="663"/>
    </location>
</feature>